<dbReference type="InterPro" id="IPR013320">
    <property type="entry name" value="ConA-like_dom_sf"/>
</dbReference>
<dbReference type="EMBL" id="CP054929">
    <property type="protein sequence ID" value="QKW52951.1"/>
    <property type="molecule type" value="Genomic_DNA"/>
</dbReference>
<evidence type="ECO:0000313" key="3">
    <source>
        <dbReference type="Proteomes" id="UP000509303"/>
    </source>
</evidence>
<dbReference type="Proteomes" id="UP000509303">
    <property type="component" value="Chromosome"/>
</dbReference>
<feature type="domain" description="Rhamnogalacturonase A/B/Epimerase-like pectate lyase" evidence="1">
    <location>
        <begin position="118"/>
        <end position="188"/>
    </location>
</feature>
<protein>
    <recommendedName>
        <fullName evidence="1">Rhamnogalacturonase A/B/Epimerase-like pectate lyase domain-containing protein</fullName>
    </recommendedName>
</protein>
<dbReference type="InterPro" id="IPR024535">
    <property type="entry name" value="RHGA/B-epi-like_pectate_lyase"/>
</dbReference>
<name>A0A7H8NEX5_9ACTN</name>
<dbReference type="Pfam" id="PF12708">
    <property type="entry name" value="Pect-lyase_RHGA_epim"/>
    <property type="match status" value="1"/>
</dbReference>
<sequence>MRTAVVAVDVRAGDVLCPALDKEAPEKLTRGTLAALHAGTMVTGVAATTVAAGGTVNYYAQPEVVPTGVAGLGAGPPAAVVADAQGRCARQLPVVEGAFVVGECDARGNVTVAPKHDFANVLDFGARGDDQSDDWDAITRAVRSLHPLQPGVVYFPAGYYRVSRPLVVDRERGKIELLGESEHTTTVRFFAGHGPALCVSPRSLGHLPTGDALLTGEGRAGALSASNRSTINLRDSPAFDDLDGAASFSVSCTVRPEALPLGGGEPVVTSSGRRLDSEPATCAFGIFLGGATGQVTVGATARLNGVDYPVTHPGGFPVGQTFHLSLVWDGTHLDLYAGPPGAVLTPAEPPAAHRPPPGAKLTLPVEEGIYLGARSQQRWPEWLDLTRPFTGRVDSLRISDFVIDRDAARRFTAPTAKFPTDFATNVRPHPTDPARRLITRMLINFDRDVDAFTVGSTWYRADGGQALNPTPVYLMYQWGGTPVAGSAVTVRRLEFQSPAGTGIHGQLANSSVLSHIRATAVRDGVRLRHNSYLSEIEHLYVSATRLGLALGGSALARVNRLQVLGTQYDFVATDIVGVTARDWYIGGFRSIVPLLLTSGAPYGTFHGIGVTISSEATQEHPETWQAAVATSDLHHLLLEGSVLETSFLRQSDCPPVLIDNSSLLVAQQHPKPPLEIPTASTFVNCEFRPSVSTRANVRFSGRRGPTPVRIIGSTTNPAQPWALPQDEHMVSHLGGCVSTTDSGQTQWRGGRDWVFAFDGGTGRVAARERETQGSGIAVSNPITLAGLPLAPGASRYLAHVMATDTTGRAATWTLEQGLSNIGGTVTRWSPETRVLDSFGSADGSVPTGWNPPQIVPSDTHAVVRCSPPAGQTLAFTVRLQAIEGLAAS</sequence>
<dbReference type="Gene3D" id="2.160.20.10">
    <property type="entry name" value="Single-stranded right-handed beta-helix, Pectin lyase-like"/>
    <property type="match status" value="1"/>
</dbReference>
<proteinExistence type="predicted"/>
<evidence type="ECO:0000313" key="2">
    <source>
        <dbReference type="EMBL" id="QKW52951.1"/>
    </source>
</evidence>
<dbReference type="Gene3D" id="2.60.120.200">
    <property type="match status" value="1"/>
</dbReference>
<dbReference type="InterPro" id="IPR012334">
    <property type="entry name" value="Pectin_lyas_fold"/>
</dbReference>
<keyword evidence="3" id="KW-1185">Reference proteome</keyword>
<dbReference type="SUPFAM" id="SSF49899">
    <property type="entry name" value="Concanavalin A-like lectins/glucanases"/>
    <property type="match status" value="1"/>
</dbReference>
<dbReference type="InterPro" id="IPR011050">
    <property type="entry name" value="Pectin_lyase_fold/virulence"/>
</dbReference>
<evidence type="ECO:0000259" key="1">
    <source>
        <dbReference type="Pfam" id="PF12708"/>
    </source>
</evidence>
<dbReference type="SUPFAM" id="SSF51126">
    <property type="entry name" value="Pectin lyase-like"/>
    <property type="match status" value="2"/>
</dbReference>
<accession>A0A7H8NEX5</accession>
<reference evidence="2 3" key="1">
    <citation type="submission" date="2020-06" db="EMBL/GenBank/DDBJ databases">
        <title>Genome mining for natural products.</title>
        <authorList>
            <person name="Zhang B."/>
            <person name="Shi J."/>
            <person name="Ge H."/>
        </authorList>
    </citation>
    <scope>NUCLEOTIDE SEQUENCE [LARGE SCALE GENOMIC DNA]</scope>
    <source>
        <strain evidence="2 3">NA00687</strain>
    </source>
</reference>
<dbReference type="RefSeq" id="WP_176164662.1">
    <property type="nucleotide sequence ID" value="NZ_CP054929.1"/>
</dbReference>
<gene>
    <name evidence="2" type="ORF">HUT08_29220</name>
</gene>
<organism evidence="2 3">
    <name type="scientific">Streptomyces buecherae</name>
    <dbReference type="NCBI Taxonomy" id="2763006"/>
    <lineage>
        <taxon>Bacteria</taxon>
        <taxon>Bacillati</taxon>
        <taxon>Actinomycetota</taxon>
        <taxon>Actinomycetes</taxon>
        <taxon>Kitasatosporales</taxon>
        <taxon>Streptomycetaceae</taxon>
        <taxon>Streptomyces</taxon>
    </lineage>
</organism>
<dbReference type="AlphaFoldDB" id="A0A7H8NEX5"/>